<proteinExistence type="predicted"/>
<sequence length="166" mass="19087">MDKLDKLYELCEENGIVVETVTLMPSLLGLYTKMEGYPPIITLNKIILGDKKKTLEVFSEELGHHFTTDGNFVGVLTHYTDRINLDSMELKALKWACNFLIPDNELIENLGNETNLYDLAEVLEVPYPMLVSKLNFIKKDKGYIKFGDKTLYLYSNDNLLYHESLI</sequence>
<evidence type="ECO:0000313" key="1">
    <source>
        <dbReference type="EMBL" id="CEQ02650.1"/>
    </source>
</evidence>
<dbReference type="OrthoDB" id="1707128at2"/>
<accession>A0A0C7PLG7</accession>
<organism evidence="1 2">
    <name type="scientific">Paraclostridium sordellii</name>
    <name type="common">Clostridium sordellii</name>
    <dbReference type="NCBI Taxonomy" id="1505"/>
    <lineage>
        <taxon>Bacteria</taxon>
        <taxon>Bacillati</taxon>
        <taxon>Bacillota</taxon>
        <taxon>Clostridia</taxon>
        <taxon>Peptostreptococcales</taxon>
        <taxon>Peptostreptococcaceae</taxon>
        <taxon>Paraclostridium</taxon>
    </lineage>
</organism>
<protein>
    <submittedName>
        <fullName evidence="1">Putative Zn peptidase</fullName>
    </submittedName>
</protein>
<dbReference type="Proteomes" id="UP000049127">
    <property type="component" value="Unassembled WGS sequence"/>
</dbReference>
<gene>
    <name evidence="1" type="ORF">R28058_03831</name>
</gene>
<dbReference type="RefSeq" id="WP_055341315.1">
    <property type="nucleotide sequence ID" value="NZ_CDNF01000003.1"/>
</dbReference>
<name>A0A0C7PLG7_PARSO</name>
<dbReference type="EMBL" id="CEKZ01000003">
    <property type="protein sequence ID" value="CEQ02650.1"/>
    <property type="molecule type" value="Genomic_DNA"/>
</dbReference>
<dbReference type="AlphaFoldDB" id="A0A0C7PLG7"/>
<evidence type="ECO:0000313" key="2">
    <source>
        <dbReference type="Proteomes" id="UP000049127"/>
    </source>
</evidence>
<reference evidence="1 2" key="1">
    <citation type="submission" date="2015-01" db="EMBL/GenBank/DDBJ databases">
        <authorList>
            <person name="Aslett A.Martin."/>
            <person name="De Silva Nishadi"/>
        </authorList>
    </citation>
    <scope>NUCLEOTIDE SEQUENCE [LARGE SCALE GENOMIC DNA]</scope>
    <source>
        <strain evidence="1 2">R28058</strain>
    </source>
</reference>